<evidence type="ECO:0000256" key="1">
    <source>
        <dbReference type="ARBA" id="ARBA00022723"/>
    </source>
</evidence>
<proteinExistence type="predicted"/>
<evidence type="ECO:0000256" key="9">
    <source>
        <dbReference type="SAM" id="MobiDB-lite"/>
    </source>
</evidence>
<evidence type="ECO:0000313" key="12">
    <source>
        <dbReference type="Proteomes" id="UP000008068"/>
    </source>
</evidence>
<evidence type="ECO:0000256" key="2">
    <source>
        <dbReference type="ARBA" id="ARBA00022771"/>
    </source>
</evidence>
<dbReference type="InParanoid" id="G0MD97"/>
<gene>
    <name evidence="11" type="ORF">CAEBREN_05525</name>
</gene>
<feature type="compositionally biased region" description="Polar residues" evidence="9">
    <location>
        <begin position="971"/>
        <end position="986"/>
    </location>
</feature>
<dbReference type="PANTHER" id="PTHR47519">
    <property type="entry name" value="NUCLEAR HORMONE RECEPTOR FAMILY MEMBER NHR-31-RELATED"/>
    <property type="match status" value="1"/>
</dbReference>
<dbReference type="SUPFAM" id="SSF57716">
    <property type="entry name" value="Glucocorticoid receptor-like (DNA-binding domain)"/>
    <property type="match status" value="2"/>
</dbReference>
<feature type="region of interest" description="Disordered" evidence="9">
    <location>
        <begin position="362"/>
        <end position="395"/>
    </location>
</feature>
<feature type="compositionally biased region" description="Polar residues" evidence="9">
    <location>
        <begin position="1174"/>
        <end position="1183"/>
    </location>
</feature>
<dbReference type="PROSITE" id="PS51030">
    <property type="entry name" value="NUCLEAR_REC_DBD_2"/>
    <property type="match status" value="2"/>
</dbReference>
<dbReference type="AlphaFoldDB" id="G0MD97"/>
<reference evidence="12" key="1">
    <citation type="submission" date="2011-07" db="EMBL/GenBank/DDBJ databases">
        <authorList>
            <consortium name="Caenorhabditis brenneri Sequencing and Analysis Consortium"/>
            <person name="Wilson R.K."/>
        </authorList>
    </citation>
    <scope>NUCLEOTIDE SEQUENCE [LARGE SCALE GENOMIC DNA]</scope>
    <source>
        <strain evidence="12">PB2801</strain>
    </source>
</reference>
<keyword evidence="4" id="KW-0805">Transcription regulation</keyword>
<feature type="domain" description="Nuclear receptor" evidence="10">
    <location>
        <begin position="282"/>
        <end position="358"/>
    </location>
</feature>
<evidence type="ECO:0000256" key="4">
    <source>
        <dbReference type="ARBA" id="ARBA00023015"/>
    </source>
</evidence>
<feature type="compositionally biased region" description="Polar residues" evidence="9">
    <location>
        <begin position="947"/>
        <end position="958"/>
    </location>
</feature>
<accession>G0MD97</accession>
<feature type="domain" description="Nuclear receptor" evidence="10">
    <location>
        <begin position="19"/>
        <end position="95"/>
    </location>
</feature>
<evidence type="ECO:0000259" key="10">
    <source>
        <dbReference type="PROSITE" id="PS51030"/>
    </source>
</evidence>
<keyword evidence="1" id="KW-0479">Metal-binding</keyword>
<feature type="region of interest" description="Disordered" evidence="9">
    <location>
        <begin position="947"/>
        <end position="986"/>
    </location>
</feature>
<feature type="compositionally biased region" description="Polar residues" evidence="9">
    <location>
        <begin position="377"/>
        <end position="387"/>
    </location>
</feature>
<sequence>MEPQRTNSGASQPSSTVQTPVCEICGQDFDVSKNLVVTTCKPCRRFLRKFEKTQLGDSCPFDGECEVAPENRSDCGPCRYNKYLKIRMERDSTTTPSAVNRAVTFSSLNRFHRQAMPPAVEQVQDNEESCKLCEQAPQGRKFKVMSGLLMCGRCRVLVAHNVKNQEHNPSNMCLRDDGICSDYPSLTSCSVCLFEKYKDLVTKAPKTKKSRAVSFRIATCPQNYTPTVHQDFVTTTSGVNQTPLSILDQQVPSEAAIPLPIDSTISASPMSPAPILQNSMAPEQCKICGDTVTILGNYGVVACSACVDFYARKLKSRHHQECKNAKRCKITVKNRNSCPTCRFEKCKSLGMVDKKSVETAGNQIQNNENAPDHRQNIENQPRASSSDLPAPQRKRPAETMLQDYGNQSVPNEPMEMCKLCKRVPEQYPHQLFQGIRMCQGCTDLIKHRNPVQMKCQKGNGECRIYCWVVDCSSCILKEYDELMEIRVVEQARSSNVPRIADKDFHMKRSRMQPPSPCHQDQEDHQQDPQPFDDNNGQYSQQMAGYSNEGYPSVSDSMNLEHHKLNVDYSSPQIDEVNPGPSPYRYNNSDPVDIEIGQEEAFTMADKSIYGDQIDQNTSHDPQLYDDGNDHYSEQMGFQNQGYFDDISLDIQSHSHNDDQSLNLQLDGLISPSKTYLSTSENMEYQNQYQDNECLNPQIEKLAPELHHHHSGNSDPSEIDDVNDRGNNSIGLHPEQEYPGTSDNINLVHQNNSQGQNYSMEYQNQNQDHEYSNLPQTEKIASELRHYHSESPDIIEIDNGQNAISEVDSSAVNTFTMNDGGNNSLGYREKSKKPRMQLPCHLNQVDQNASHTLQLFDDNNDHYSEQMGTQADQGYPGINREHQNLNQKHHPSMGEDSDSEIIVIGEKVNTQVNSRALGRFPMNATGYVKRSRVHPPSNATVFVQRNLSTSVGRQNSQMDQTDKRILVRSSEKSSISLSNPDRQAQNPSKVWQKADHLPKKFSTAPQILTGRPSFAPAVVPGPLQQQGTNIMRNDTLRHRQRPNVQYKMYKNQNMTDQPTARILVGQSRSGEQFGNTRNGITALKKSVIEDRDMINIPSTSRAQPQVDRIHQHRPRNFHPSGSFFQEPYANVAQNGVPIEYDDSDFYNARDLHDYTQQVQGYSTHHRIPLADFDNLSPSTSSNLGNRPGDSDQDGEINNTQTYQVDPEMYQDQPRSLAPEEEQIQVDGGMMHDNPNEPNDAPQQVNDDDEDDEFRIGTHEDDFDPDEFEGLLDNIPDEFN</sequence>
<dbReference type="GO" id="GO:0003700">
    <property type="term" value="F:DNA-binding transcription factor activity"/>
    <property type="evidence" value="ECO:0007669"/>
    <property type="project" value="InterPro"/>
</dbReference>
<dbReference type="PANTHER" id="PTHR47519:SF1">
    <property type="entry name" value="NUCLEAR HORMONE RECEPTOR FAMILY MEMBER NHR-31"/>
    <property type="match status" value="1"/>
</dbReference>
<keyword evidence="3" id="KW-0862">Zinc</keyword>
<feature type="region of interest" description="Disordered" evidence="9">
    <location>
        <begin position="1171"/>
        <end position="1196"/>
    </location>
</feature>
<dbReference type="GO" id="GO:0008270">
    <property type="term" value="F:zinc ion binding"/>
    <property type="evidence" value="ECO:0007669"/>
    <property type="project" value="UniProtKB-KW"/>
</dbReference>
<dbReference type="Pfam" id="PF00105">
    <property type="entry name" value="zf-C4"/>
    <property type="match status" value="2"/>
</dbReference>
<dbReference type="InterPro" id="IPR001628">
    <property type="entry name" value="Znf_hrmn_rcpt"/>
</dbReference>
<feature type="compositionally biased region" description="Polar residues" evidence="9">
    <location>
        <begin position="738"/>
        <end position="749"/>
    </location>
</feature>
<feature type="compositionally biased region" description="Acidic residues" evidence="9">
    <location>
        <begin position="1259"/>
        <end position="1278"/>
    </location>
</feature>
<evidence type="ECO:0000256" key="5">
    <source>
        <dbReference type="ARBA" id="ARBA00023125"/>
    </source>
</evidence>
<feature type="region of interest" description="Disordered" evidence="9">
    <location>
        <begin position="498"/>
        <end position="556"/>
    </location>
</feature>
<dbReference type="GO" id="GO:0043565">
    <property type="term" value="F:sequence-specific DNA binding"/>
    <property type="evidence" value="ECO:0007669"/>
    <property type="project" value="InterPro"/>
</dbReference>
<dbReference type="EMBL" id="GL379790">
    <property type="protein sequence ID" value="EGT49708.1"/>
    <property type="molecule type" value="Genomic_DNA"/>
</dbReference>
<dbReference type="InterPro" id="IPR052496">
    <property type="entry name" value="Orphan_Nuclear_Rcpt"/>
</dbReference>
<dbReference type="eggNOG" id="KOG3575">
    <property type="taxonomic scope" value="Eukaryota"/>
</dbReference>
<evidence type="ECO:0000256" key="7">
    <source>
        <dbReference type="ARBA" id="ARBA00023170"/>
    </source>
</evidence>
<evidence type="ECO:0000256" key="8">
    <source>
        <dbReference type="ARBA" id="ARBA00023242"/>
    </source>
</evidence>
<name>G0MD97_CAEBE</name>
<dbReference type="Gene3D" id="3.30.50.10">
    <property type="entry name" value="Erythroid Transcription Factor GATA-1, subunit A"/>
    <property type="match status" value="2"/>
</dbReference>
<keyword evidence="12" id="KW-1185">Reference proteome</keyword>
<feature type="region of interest" description="Disordered" evidence="9">
    <location>
        <begin position="1223"/>
        <end position="1278"/>
    </location>
</feature>
<feature type="compositionally biased region" description="Polar residues" evidence="9">
    <location>
        <begin position="534"/>
        <end position="544"/>
    </location>
</feature>
<dbReference type="InterPro" id="IPR013088">
    <property type="entry name" value="Znf_NHR/GATA"/>
</dbReference>
<protein>
    <recommendedName>
        <fullName evidence="10">Nuclear receptor domain-containing protein</fullName>
    </recommendedName>
</protein>
<keyword evidence="6" id="KW-0804">Transcription</keyword>
<keyword evidence="8" id="KW-0539">Nucleus</keyword>
<keyword evidence="7" id="KW-0675">Receptor</keyword>
<dbReference type="HOGENOM" id="CLU_263338_0_0_1"/>
<dbReference type="STRING" id="135651.G0MD97"/>
<feature type="compositionally biased region" description="Basic and acidic residues" evidence="9">
    <location>
        <begin position="959"/>
        <end position="970"/>
    </location>
</feature>
<evidence type="ECO:0000256" key="3">
    <source>
        <dbReference type="ARBA" id="ARBA00022833"/>
    </source>
</evidence>
<evidence type="ECO:0000256" key="6">
    <source>
        <dbReference type="ARBA" id="ARBA00023163"/>
    </source>
</evidence>
<keyword evidence="5" id="KW-0238">DNA-binding</keyword>
<dbReference type="Proteomes" id="UP000008068">
    <property type="component" value="Unassembled WGS sequence"/>
</dbReference>
<keyword evidence="2" id="KW-0863">Zinc-finger</keyword>
<dbReference type="SMART" id="SM00399">
    <property type="entry name" value="ZnF_C4"/>
    <property type="match status" value="2"/>
</dbReference>
<feature type="region of interest" description="Disordered" evidence="9">
    <location>
        <begin position="706"/>
        <end position="749"/>
    </location>
</feature>
<organism evidence="12">
    <name type="scientific">Caenorhabditis brenneri</name>
    <name type="common">Nematode worm</name>
    <dbReference type="NCBI Taxonomy" id="135651"/>
    <lineage>
        <taxon>Eukaryota</taxon>
        <taxon>Metazoa</taxon>
        <taxon>Ecdysozoa</taxon>
        <taxon>Nematoda</taxon>
        <taxon>Chromadorea</taxon>
        <taxon>Rhabditida</taxon>
        <taxon>Rhabditina</taxon>
        <taxon>Rhabditomorpha</taxon>
        <taxon>Rhabditoidea</taxon>
        <taxon>Rhabditidae</taxon>
        <taxon>Peloderinae</taxon>
        <taxon>Caenorhabditis</taxon>
    </lineage>
</organism>
<evidence type="ECO:0000313" key="11">
    <source>
        <dbReference type="EMBL" id="EGT49708.1"/>
    </source>
</evidence>